<dbReference type="EMBL" id="HBGW01094436">
    <property type="protein sequence ID" value="CAD9642133.1"/>
    <property type="molecule type" value="Transcribed_RNA"/>
</dbReference>
<protein>
    <recommendedName>
        <fullName evidence="4">Photosystem I assembly protein Ycf4</fullName>
    </recommendedName>
</protein>
<organism evidence="10">
    <name type="scientific">Zooxanthella nutricula</name>
    <dbReference type="NCBI Taxonomy" id="1333877"/>
    <lineage>
        <taxon>Eukaryota</taxon>
        <taxon>Sar</taxon>
        <taxon>Alveolata</taxon>
        <taxon>Dinophyceae</taxon>
        <taxon>Peridiniales</taxon>
        <taxon>Peridiniales incertae sedis</taxon>
        <taxon>Zooxanthella</taxon>
    </lineage>
</organism>
<comment type="similarity">
    <text evidence="3">Belongs to the Ycf4 family.</text>
</comment>
<evidence type="ECO:0000256" key="4">
    <source>
        <dbReference type="ARBA" id="ARBA00015395"/>
    </source>
</evidence>
<feature type="transmembrane region" description="Helical" evidence="9">
    <location>
        <begin position="188"/>
        <end position="209"/>
    </location>
</feature>
<evidence type="ECO:0000313" key="10">
    <source>
        <dbReference type="EMBL" id="CAD9642133.1"/>
    </source>
</evidence>
<comment type="subcellular location">
    <subcellularLocation>
        <location evidence="2">Membrane</location>
        <topology evidence="2">Multi-pass membrane protein</topology>
    </subcellularLocation>
</comment>
<sequence>MRLPASALGVGLGSLLPLAREGPAERRRRRRRLRAVRTLSFGTAALLAWRSVQAWGFVTGASVQGAGSATASGAASARGGRTRLARQFFGDSKDYEAEEQARLEAFKYPEDQMWKVSGDGSKIREVYEGARNPGSVFFSIFQPGASIGFLIVGLSTLLLENGYPAIVDVSAWTKEAFPYLRPGMDTAWFPQGMFLTFYGLFGTFIFGPFQWWLMLFNKGKGCAEFDNKNKSLSIVKDDELISEVPFENIDTVVFEWSNTGLGARTIYLLLKDDNGRIDFMSPNGEYSKQVMEKKASVLSDFLKKELVVVE</sequence>
<accession>A0A7S2QGX3</accession>
<dbReference type="GO" id="GO:0015979">
    <property type="term" value="P:photosynthesis"/>
    <property type="evidence" value="ECO:0007669"/>
    <property type="project" value="UniProtKB-KW"/>
</dbReference>
<dbReference type="GO" id="GO:0009522">
    <property type="term" value="C:photosystem I"/>
    <property type="evidence" value="ECO:0007669"/>
    <property type="project" value="InterPro"/>
</dbReference>
<dbReference type="InterPro" id="IPR003359">
    <property type="entry name" value="PSI_Ycf4_assembly"/>
</dbReference>
<gene>
    <name evidence="10" type="ORF">BRAN1462_LOCUS59955</name>
</gene>
<keyword evidence="6 9" id="KW-0812">Transmembrane</keyword>
<dbReference type="AlphaFoldDB" id="A0A7S2QGX3"/>
<evidence type="ECO:0000256" key="1">
    <source>
        <dbReference type="ARBA" id="ARBA00002862"/>
    </source>
</evidence>
<reference evidence="10" key="1">
    <citation type="submission" date="2021-01" db="EMBL/GenBank/DDBJ databases">
        <authorList>
            <person name="Corre E."/>
            <person name="Pelletier E."/>
            <person name="Niang G."/>
            <person name="Scheremetjew M."/>
            <person name="Finn R."/>
            <person name="Kale V."/>
            <person name="Holt S."/>
            <person name="Cochrane G."/>
            <person name="Meng A."/>
            <person name="Brown T."/>
            <person name="Cohen L."/>
        </authorList>
    </citation>
    <scope>NUCLEOTIDE SEQUENCE</scope>
    <source>
        <strain evidence="10">RCC3387</strain>
    </source>
</reference>
<keyword evidence="8 9" id="KW-0472">Membrane</keyword>
<name>A0A7S2QGX3_9DINO</name>
<keyword evidence="5" id="KW-0602">Photosynthesis</keyword>
<evidence type="ECO:0000256" key="3">
    <source>
        <dbReference type="ARBA" id="ARBA00008198"/>
    </source>
</evidence>
<evidence type="ECO:0000256" key="7">
    <source>
        <dbReference type="ARBA" id="ARBA00022989"/>
    </source>
</evidence>
<evidence type="ECO:0000256" key="2">
    <source>
        <dbReference type="ARBA" id="ARBA00004141"/>
    </source>
</evidence>
<evidence type="ECO:0000256" key="5">
    <source>
        <dbReference type="ARBA" id="ARBA00022531"/>
    </source>
</evidence>
<evidence type="ECO:0000256" key="8">
    <source>
        <dbReference type="ARBA" id="ARBA00023136"/>
    </source>
</evidence>
<keyword evidence="7 9" id="KW-1133">Transmembrane helix</keyword>
<evidence type="ECO:0000256" key="6">
    <source>
        <dbReference type="ARBA" id="ARBA00022692"/>
    </source>
</evidence>
<dbReference type="Pfam" id="PF02392">
    <property type="entry name" value="Ycf4"/>
    <property type="match status" value="1"/>
</dbReference>
<evidence type="ECO:0000256" key="9">
    <source>
        <dbReference type="SAM" id="Phobius"/>
    </source>
</evidence>
<comment type="function">
    <text evidence="1">Seems to be required for the assembly of the photosystem I complex.</text>
</comment>
<proteinExistence type="inferred from homology"/>